<feature type="region of interest" description="Disordered" evidence="1">
    <location>
        <begin position="1"/>
        <end position="24"/>
    </location>
</feature>
<feature type="region of interest" description="Disordered" evidence="1">
    <location>
        <begin position="324"/>
        <end position="343"/>
    </location>
</feature>
<dbReference type="AlphaFoldDB" id="A0A1D9Q589"/>
<organism evidence="2 3">
    <name type="scientific">Sclerotinia sclerotiorum (strain ATCC 18683 / 1980 / Ss-1)</name>
    <name type="common">White mold</name>
    <name type="synonym">Whetzelinia sclerotiorum</name>
    <dbReference type="NCBI Taxonomy" id="665079"/>
    <lineage>
        <taxon>Eukaryota</taxon>
        <taxon>Fungi</taxon>
        <taxon>Dikarya</taxon>
        <taxon>Ascomycota</taxon>
        <taxon>Pezizomycotina</taxon>
        <taxon>Leotiomycetes</taxon>
        <taxon>Helotiales</taxon>
        <taxon>Sclerotiniaceae</taxon>
        <taxon>Sclerotinia</taxon>
    </lineage>
</organism>
<sequence>MSDFISPPQDAVIASSSSQPRHGENRIDTVLQAIKGWPTANGDGKENCPICFDTNIFREPSHITGTNMQDMNSIQTVLSRSTSSGSRRSMNEFELQRWQTRMGGVGNVDPRNLPGPRSHQGAIRVRLPPVVATTTHGHPATPTSVELTPVYTRRTYENANISSYEMRNQANSHPQPTDRSREAINPRWRNWDFLTHNRRTTDPITMGTRNTYSVADVVSVAMNIGTVARIPRNERTTPTTGENNTNIPVNVNVRRESSNNYSIVNAMGQALGVGTVVAMPRAEWRNPNSNQRRRIDHNELSDSMSNININLDIDNREPPEVIRETRRRENNSSAANSGNLSEMPGLASSMWARTWG</sequence>
<evidence type="ECO:0000256" key="1">
    <source>
        <dbReference type="SAM" id="MobiDB-lite"/>
    </source>
</evidence>
<dbReference type="Proteomes" id="UP000177798">
    <property type="component" value="Chromosome 5"/>
</dbReference>
<dbReference type="VEuPathDB" id="FungiDB:sscle_05g045130"/>
<dbReference type="OrthoDB" id="8062037at2759"/>
<reference evidence="3" key="1">
    <citation type="journal article" date="2017" name="Genome Biol. Evol.">
        <title>The complete genome sequence of the phytopathogenic fungus Sclerotinia sclerotiorum reveals insights into the genome architecture of broad host range pathogens.</title>
        <authorList>
            <person name="Derbyshire M."/>
            <person name="Denton-Giles M."/>
            <person name="Hegedus D."/>
            <person name="Seifbarghy S."/>
            <person name="Rollins J."/>
            <person name="van Kan J."/>
            <person name="Seidl M.F."/>
            <person name="Faino L."/>
            <person name="Mbengue M."/>
            <person name="Navaud O."/>
            <person name="Raffaele S."/>
            <person name="Hammond-Kosack K."/>
            <person name="Heard S."/>
            <person name="Oliver R."/>
        </authorList>
    </citation>
    <scope>NUCLEOTIDE SEQUENCE [LARGE SCALE GENOMIC DNA]</scope>
    <source>
        <strain evidence="3">ATCC 18683 / 1980 / Ss-1</strain>
    </source>
</reference>
<proteinExistence type="predicted"/>
<gene>
    <name evidence="2" type="ORF">sscle_05g045130</name>
</gene>
<protein>
    <submittedName>
        <fullName evidence="2">Uncharacterized protein</fullName>
    </submittedName>
</protein>
<dbReference type="RefSeq" id="XP_001593137.1">
    <property type="nucleotide sequence ID" value="XM_001593087.1"/>
</dbReference>
<dbReference type="EMBL" id="CP017818">
    <property type="protein sequence ID" value="APA09743.1"/>
    <property type="molecule type" value="Genomic_DNA"/>
</dbReference>
<name>A0A1D9Q589_SCLS1</name>
<dbReference type="KEGG" id="ssl:SS1G_06059"/>
<feature type="compositionally biased region" description="Low complexity" evidence="1">
    <location>
        <begin position="331"/>
        <end position="341"/>
    </location>
</feature>
<evidence type="ECO:0000313" key="3">
    <source>
        <dbReference type="Proteomes" id="UP000177798"/>
    </source>
</evidence>
<evidence type="ECO:0000313" key="2">
    <source>
        <dbReference type="EMBL" id="APA09743.1"/>
    </source>
</evidence>
<accession>A0A1D9Q589</accession>